<feature type="domain" description="Rapamycin-insensitive companion of mTOR" evidence="5">
    <location>
        <begin position="1106"/>
        <end position="1178"/>
    </location>
</feature>
<reference evidence="6" key="1">
    <citation type="journal article" date="2022" name="G3 (Bethesda)">
        <title>High quality genome of the basidiomycete yeast Dioszegia hungarica PDD-24b-2 isolated from cloud water.</title>
        <authorList>
            <person name="Jarrige D."/>
            <person name="Haridas S."/>
            <person name="Bleykasten-Grosshans C."/>
            <person name="Joly M."/>
            <person name="Nadalig T."/>
            <person name="Sancelme M."/>
            <person name="Vuilleumier S."/>
            <person name="Grigoriev I.V."/>
            <person name="Amato P."/>
            <person name="Bringel F."/>
        </authorList>
    </citation>
    <scope>NUCLEOTIDE SEQUENCE</scope>
    <source>
        <strain evidence="6">PDD-24b-2</strain>
    </source>
</reference>
<evidence type="ECO:0000259" key="5">
    <source>
        <dbReference type="SMART" id="SM01310"/>
    </source>
</evidence>
<feature type="compositionally biased region" description="Polar residues" evidence="2">
    <location>
        <begin position="157"/>
        <end position="166"/>
    </location>
</feature>
<dbReference type="Pfam" id="PF14666">
    <property type="entry name" value="RICTOR_M"/>
    <property type="match status" value="1"/>
</dbReference>
<dbReference type="SMART" id="SM01303">
    <property type="entry name" value="RasGEF_N_2"/>
    <property type="match status" value="1"/>
</dbReference>
<dbReference type="EMBL" id="JAKWFO010000005">
    <property type="protein sequence ID" value="KAI9637177.1"/>
    <property type="molecule type" value="Genomic_DNA"/>
</dbReference>
<gene>
    <name evidence="6" type="ORF">MKK02DRAFT_37428</name>
</gene>
<dbReference type="Pfam" id="PF14668">
    <property type="entry name" value="RICTOR_V"/>
    <property type="match status" value="1"/>
</dbReference>
<dbReference type="InterPro" id="IPR028267">
    <property type="entry name" value="Pianissimo_N"/>
</dbReference>
<feature type="domain" description="Rapamycin-insensitive companion of mTOR N-terminal" evidence="4">
    <location>
        <begin position="227"/>
        <end position="631"/>
    </location>
</feature>
<protein>
    <submittedName>
        <fullName evidence="6">Rapamycin-insensitive companion of mTOR, middle domain-containing protein</fullName>
    </submittedName>
</protein>
<dbReference type="SMART" id="SM01308">
    <property type="entry name" value="RICTOR_N"/>
    <property type="match status" value="1"/>
</dbReference>
<dbReference type="SMART" id="SM01310">
    <property type="entry name" value="RICTOR_V"/>
    <property type="match status" value="1"/>
</dbReference>
<feature type="compositionally biased region" description="Low complexity" evidence="2">
    <location>
        <begin position="87"/>
        <end position="110"/>
    </location>
</feature>
<dbReference type="PANTHER" id="PTHR13298">
    <property type="entry name" value="CYTOSOLIC REGULATOR PIANISSIMO"/>
    <property type="match status" value="1"/>
</dbReference>
<evidence type="ECO:0000259" key="4">
    <source>
        <dbReference type="SMART" id="SM01308"/>
    </source>
</evidence>
<evidence type="ECO:0000256" key="2">
    <source>
        <dbReference type="SAM" id="MobiDB-lite"/>
    </source>
</evidence>
<dbReference type="InterPro" id="IPR029451">
    <property type="entry name" value="RICTOR_M"/>
</dbReference>
<comment type="similarity">
    <text evidence="1">Belongs to the RICTOR family.</text>
</comment>
<comment type="caution">
    <text evidence="6">The sequence shown here is derived from an EMBL/GenBank/DDBJ whole genome shotgun (WGS) entry which is preliminary data.</text>
</comment>
<evidence type="ECO:0000313" key="6">
    <source>
        <dbReference type="EMBL" id="KAI9637177.1"/>
    </source>
</evidence>
<dbReference type="Pfam" id="PF14664">
    <property type="entry name" value="RICTOR_N"/>
    <property type="match status" value="1"/>
</dbReference>
<feature type="compositionally biased region" description="Basic and acidic residues" evidence="2">
    <location>
        <begin position="329"/>
        <end position="342"/>
    </location>
</feature>
<dbReference type="InterPro" id="IPR016024">
    <property type="entry name" value="ARM-type_fold"/>
</dbReference>
<dbReference type="InterPro" id="IPR028268">
    <property type="entry name" value="Pianissimo_fam"/>
</dbReference>
<dbReference type="SMART" id="SM01307">
    <property type="entry name" value="RICTOR_M"/>
    <property type="match status" value="1"/>
</dbReference>
<feature type="compositionally biased region" description="Low complexity" evidence="2">
    <location>
        <begin position="130"/>
        <end position="153"/>
    </location>
</feature>
<dbReference type="GeneID" id="77728854"/>
<evidence type="ECO:0000313" key="7">
    <source>
        <dbReference type="Proteomes" id="UP001164286"/>
    </source>
</evidence>
<dbReference type="Proteomes" id="UP001164286">
    <property type="component" value="Unassembled WGS sequence"/>
</dbReference>
<accession>A0AA38HBQ3</accession>
<feature type="domain" description="Rapamycin-insensitive companion of mTOR middle" evidence="3">
    <location>
        <begin position="714"/>
        <end position="936"/>
    </location>
</feature>
<feature type="region of interest" description="Disordered" evidence="2">
    <location>
        <begin position="674"/>
        <end position="702"/>
    </location>
</feature>
<evidence type="ECO:0000256" key="1">
    <source>
        <dbReference type="ARBA" id="ARBA00008878"/>
    </source>
</evidence>
<feature type="region of interest" description="Disordered" evidence="2">
    <location>
        <begin position="63"/>
        <end position="166"/>
    </location>
</feature>
<dbReference type="GO" id="GO:0031932">
    <property type="term" value="C:TORC2 complex"/>
    <property type="evidence" value="ECO:0007669"/>
    <property type="project" value="InterPro"/>
</dbReference>
<keyword evidence="7" id="KW-1185">Reference proteome</keyword>
<name>A0AA38HBQ3_9TREE</name>
<dbReference type="GO" id="GO:0038203">
    <property type="term" value="P:TORC2 signaling"/>
    <property type="evidence" value="ECO:0007669"/>
    <property type="project" value="TreeGrafter"/>
</dbReference>
<organism evidence="6 7">
    <name type="scientific">Dioszegia hungarica</name>
    <dbReference type="NCBI Taxonomy" id="4972"/>
    <lineage>
        <taxon>Eukaryota</taxon>
        <taxon>Fungi</taxon>
        <taxon>Dikarya</taxon>
        <taxon>Basidiomycota</taxon>
        <taxon>Agaricomycotina</taxon>
        <taxon>Tremellomycetes</taxon>
        <taxon>Tremellales</taxon>
        <taxon>Bulleribasidiaceae</taxon>
        <taxon>Dioszegia</taxon>
    </lineage>
</organism>
<evidence type="ECO:0000259" key="3">
    <source>
        <dbReference type="SMART" id="SM01307"/>
    </source>
</evidence>
<dbReference type="SUPFAM" id="SSF48371">
    <property type="entry name" value="ARM repeat"/>
    <property type="match status" value="1"/>
</dbReference>
<sequence length="1370" mass="153380">MQVDGLMSKLAIERRVQYGAEKMLDVIEQRGDSGGDGQEQIKDRITAQLEAANLQIKHLEMRLEKVRGATPNKSRRRPPARLNGFASSSSLGPPLSKSMSSSLLSGPSRPRMGRKGSSLTPDRGGGSQYSSGPGTPSRNGGGPSSPSVNSSPGMRRTGSTGQESIMTGISDMGRSEIDILRGDIYQDDQNMGVLVETISVTLRRLREMTRRSGRGKGKEVERGDEPWNCLTRVADMLKKSPGLRDNISFTELVQSIMPYLCDSSSPRRRSAGYRALRYALNRTSWGVMLDSGLEWPLTRTFTRDAKAVIEREHALRLLRAVMMLPHERPRLNSRVSSRDSPSRRSPMSPRKAADREPSAVDVLLQKRVPLSGGMIRAIVSVAENPDDALRTVCMETLIEIAILDLDRIIQADAFRTILLALKDGPAELGPAITGMLILLANSPETRERMVPGSDVELVLAGLTEEYGTHSKNPTKYLERLQGNVRDVGMIMSSWPGLLYLCMDDCRAIKSLINSLYVPVTELRESLTDLIFSVLRIKLPTFTEAFLEGKRLTVYNRTQQATSQTLHDVLEEEDGPPALNMVDHFVAFTLAVLLEAGLMPALTTLIEENTPLSRKATLLLGEVLRLANRILPLQYAAQLQSLPRFFNGATAFGNAGQRNFALTALSSIDSLNRNQSRARQAVPRERAGSTSDIRDPVQRGQRSVNASKLKANMNIEDKQFQQMVVDSGVLLGRDHTKWNYDVIVELIEGPLLNPKRLDEAIRATKFIRRLFSFLHPYNNRFSSIKKTRPSHKWVRLGCTLLSTMLMCPEGVKFLADDKLLKELSQSVVEIEANPNRIRAIFSADRVENSLSYGYFEMLGVLSKHEEGIKLLEKFRFFNSFYHLLELKKRDDLVQLIIENLDYTSDSHGRILMSKALTSAAQETRLFATHHLGRLLHDQPILQDWALQLLITQLYDTAMEVCDVAVMYLEEAGSDAAALEKVVSYQPCLEHLDDVGYPLFMRFVSTSIGFAYLHRARYIDQELENWVTERNLQYVIEVETFVTRTIRPFTSDTVEEYWLTSGMAPTHFFGELTKTPEGCRYLREKDLVAELAEIVRLHGMESVDQVVMTNVKSVLWALGHLGSNPGGLPFLEDEEIIEVIIEIAEQSPVLTMKGTCFYVLGLISTSVMGAEILEEYGWVSTRTPLGKPTGICLPSDIARFAFIEPWTRPSVSTSLTPLPKLAGLEEEIMTCIAKLSNFVLAAKAMNNLKRLRTRHPRYFSSITLYHRALRVISTNHFQAPVRRFIMDLFDLKIEPETLIQLRHIEASSSTLGGGRTVRVSSTALDSSGQFLAHLDVVVIQPSHRDPPILGQVHVRELGEVTDLLCRHLYHQL</sequence>
<proteinExistence type="inferred from homology"/>
<dbReference type="InterPro" id="IPR029453">
    <property type="entry name" value="Rictor_IV"/>
</dbReference>
<dbReference type="Pfam" id="PF14663">
    <property type="entry name" value="RasGEF_N_2"/>
    <property type="match status" value="1"/>
</dbReference>
<feature type="region of interest" description="Disordered" evidence="2">
    <location>
        <begin position="329"/>
        <end position="357"/>
    </location>
</feature>
<dbReference type="PANTHER" id="PTHR13298:SF11">
    <property type="entry name" value="RAPAMYCIN-INSENSITIVE COMPANION OF MTOR"/>
    <property type="match status" value="1"/>
</dbReference>
<dbReference type="InterPro" id="IPR029452">
    <property type="entry name" value="RICTOR_V"/>
</dbReference>
<dbReference type="RefSeq" id="XP_052946954.1">
    <property type="nucleotide sequence ID" value="XM_053089649.1"/>
</dbReference>
<feature type="compositionally biased region" description="Basic and acidic residues" evidence="2">
    <location>
        <begin position="681"/>
        <end position="696"/>
    </location>
</feature>